<organism evidence="2 3">
    <name type="scientific">Roseomonas nitratireducens</name>
    <dbReference type="NCBI Taxonomy" id="2820810"/>
    <lineage>
        <taxon>Bacteria</taxon>
        <taxon>Pseudomonadati</taxon>
        <taxon>Pseudomonadota</taxon>
        <taxon>Alphaproteobacteria</taxon>
        <taxon>Acetobacterales</taxon>
        <taxon>Roseomonadaceae</taxon>
        <taxon>Roseomonas</taxon>
    </lineage>
</organism>
<dbReference type="Proteomes" id="UP000680815">
    <property type="component" value="Unassembled WGS sequence"/>
</dbReference>
<gene>
    <name evidence="2" type="ORF">J5Y09_24060</name>
</gene>
<name>A0ABS4B057_9PROT</name>
<evidence type="ECO:0000256" key="1">
    <source>
        <dbReference type="SAM" id="MobiDB-lite"/>
    </source>
</evidence>
<dbReference type="InterPro" id="IPR036388">
    <property type="entry name" value="WH-like_DNA-bd_sf"/>
</dbReference>
<proteinExistence type="predicted"/>
<keyword evidence="3" id="KW-1185">Reference proteome</keyword>
<sequence length="145" mass="15726">MQDHDPDTTAAPRLFQHGECRMPLWQTGAVPTHAYCCRAVVQASAAGLRARYCEACIQIIARPTDPHTGRAVIARDPQPQRKRHDTSKREVDPDALVALRREGLSAKEIGQRVGASEATIKRRLAALGLPTGRWATRAQAAAAAA</sequence>
<dbReference type="EMBL" id="JAGIYZ010000052">
    <property type="protein sequence ID" value="MBP0467019.1"/>
    <property type="molecule type" value="Genomic_DNA"/>
</dbReference>
<protein>
    <submittedName>
        <fullName evidence="2">Uncharacterized protein</fullName>
    </submittedName>
</protein>
<accession>A0ABS4B057</accession>
<evidence type="ECO:0000313" key="2">
    <source>
        <dbReference type="EMBL" id="MBP0467019.1"/>
    </source>
</evidence>
<reference evidence="2 3" key="1">
    <citation type="submission" date="2021-03" db="EMBL/GenBank/DDBJ databases">
        <authorList>
            <person name="So Y."/>
        </authorList>
    </citation>
    <scope>NUCLEOTIDE SEQUENCE [LARGE SCALE GENOMIC DNA]</scope>
    <source>
        <strain evidence="2 3">PWR1</strain>
    </source>
</reference>
<dbReference type="Gene3D" id="1.10.10.10">
    <property type="entry name" value="Winged helix-like DNA-binding domain superfamily/Winged helix DNA-binding domain"/>
    <property type="match status" value="1"/>
</dbReference>
<feature type="region of interest" description="Disordered" evidence="1">
    <location>
        <begin position="67"/>
        <end position="93"/>
    </location>
</feature>
<dbReference type="RefSeq" id="WP_209354391.1">
    <property type="nucleotide sequence ID" value="NZ_JAGIYZ010000052.1"/>
</dbReference>
<comment type="caution">
    <text evidence="2">The sequence shown here is derived from an EMBL/GenBank/DDBJ whole genome shotgun (WGS) entry which is preliminary data.</text>
</comment>
<evidence type="ECO:0000313" key="3">
    <source>
        <dbReference type="Proteomes" id="UP000680815"/>
    </source>
</evidence>